<gene>
    <name evidence="6" type="ORF">D5F01_LYC00955</name>
</gene>
<dbReference type="Proteomes" id="UP000424527">
    <property type="component" value="Unassembled WGS sequence"/>
</dbReference>
<comment type="caution">
    <text evidence="6">The sequence shown here is derived from an EMBL/GenBank/DDBJ whole genome shotgun (WGS) entry which is preliminary data.</text>
</comment>
<dbReference type="SUPFAM" id="SSF48726">
    <property type="entry name" value="Immunoglobulin"/>
    <property type="match status" value="1"/>
</dbReference>
<dbReference type="Pfam" id="PF07686">
    <property type="entry name" value="V-set"/>
    <property type="match status" value="1"/>
</dbReference>
<dbReference type="Gene3D" id="2.60.40.10">
    <property type="entry name" value="Immunoglobulins"/>
    <property type="match status" value="1"/>
</dbReference>
<dbReference type="EMBL" id="REGW02000001">
    <property type="protein sequence ID" value="KAE8300808.1"/>
    <property type="molecule type" value="Genomic_DNA"/>
</dbReference>
<dbReference type="GO" id="GO:0005886">
    <property type="term" value="C:plasma membrane"/>
    <property type="evidence" value="ECO:0007669"/>
    <property type="project" value="TreeGrafter"/>
</dbReference>
<accession>A0A6G0JAN6</accession>
<sequence length="161" mass="18308">MKTISVFFLLLYAKWTVEASINTEGFERGEVSFQCSHSFATKNHKYFCKDPCTANTDILATVKSGERVKSERIILVDLGNGVFTVTFSQLHLSDSGRYWCAVDRPGFDTFTAVYLTVKEVNTWNGHQYGDKRYIRSSLSTRRLPTQNCAHQHLCPQQLNVA</sequence>
<organism evidence="6 7">
    <name type="scientific">Larimichthys crocea</name>
    <name type="common">Large yellow croaker</name>
    <name type="synonym">Pseudosciaena crocea</name>
    <dbReference type="NCBI Taxonomy" id="215358"/>
    <lineage>
        <taxon>Eukaryota</taxon>
        <taxon>Metazoa</taxon>
        <taxon>Chordata</taxon>
        <taxon>Craniata</taxon>
        <taxon>Vertebrata</taxon>
        <taxon>Euteleostomi</taxon>
        <taxon>Actinopterygii</taxon>
        <taxon>Neopterygii</taxon>
        <taxon>Teleostei</taxon>
        <taxon>Neoteleostei</taxon>
        <taxon>Acanthomorphata</taxon>
        <taxon>Eupercaria</taxon>
        <taxon>Sciaenidae</taxon>
        <taxon>Larimichthys</taxon>
    </lineage>
</organism>
<evidence type="ECO:0000256" key="4">
    <source>
        <dbReference type="SAM" id="SignalP"/>
    </source>
</evidence>
<evidence type="ECO:0000313" key="7">
    <source>
        <dbReference type="Proteomes" id="UP000424527"/>
    </source>
</evidence>
<evidence type="ECO:0000256" key="3">
    <source>
        <dbReference type="ARBA" id="ARBA00023136"/>
    </source>
</evidence>
<dbReference type="InterPro" id="IPR003599">
    <property type="entry name" value="Ig_sub"/>
</dbReference>
<dbReference type="AlphaFoldDB" id="A0A6G0JAN6"/>
<dbReference type="GO" id="GO:0004888">
    <property type="term" value="F:transmembrane signaling receptor activity"/>
    <property type="evidence" value="ECO:0007669"/>
    <property type="project" value="TreeGrafter"/>
</dbReference>
<evidence type="ECO:0000256" key="2">
    <source>
        <dbReference type="ARBA" id="ARBA00022692"/>
    </source>
</evidence>
<dbReference type="InterPro" id="IPR036179">
    <property type="entry name" value="Ig-like_dom_sf"/>
</dbReference>
<dbReference type="PANTHER" id="PTHR11860">
    <property type="entry name" value="POLYMERIC-IMMUNOGLOBULIN RECEPTOR"/>
    <property type="match status" value="1"/>
</dbReference>
<keyword evidence="7" id="KW-1185">Reference proteome</keyword>
<evidence type="ECO:0000313" key="6">
    <source>
        <dbReference type="EMBL" id="KAE8300808.1"/>
    </source>
</evidence>
<keyword evidence="2" id="KW-0812">Transmembrane</keyword>
<dbReference type="InterPro" id="IPR050671">
    <property type="entry name" value="CD300_family_receptors"/>
</dbReference>
<feature type="domain" description="Immunoglobulin" evidence="5">
    <location>
        <begin position="20"/>
        <end position="118"/>
    </location>
</feature>
<evidence type="ECO:0000259" key="5">
    <source>
        <dbReference type="SMART" id="SM00409"/>
    </source>
</evidence>
<name>A0A6G0JAN6_LARCR</name>
<feature type="signal peptide" evidence="4">
    <location>
        <begin position="1"/>
        <end position="19"/>
    </location>
</feature>
<feature type="chain" id="PRO_5026279528" description="Immunoglobulin domain-containing protein" evidence="4">
    <location>
        <begin position="20"/>
        <end position="161"/>
    </location>
</feature>
<evidence type="ECO:0000256" key="1">
    <source>
        <dbReference type="ARBA" id="ARBA00004370"/>
    </source>
</evidence>
<dbReference type="PANTHER" id="PTHR11860:SF118">
    <property type="entry name" value="CMRF35-LIKE MOLECULE 3-RELATED"/>
    <property type="match status" value="1"/>
</dbReference>
<protein>
    <recommendedName>
        <fullName evidence="5">Immunoglobulin domain-containing protein</fullName>
    </recommendedName>
</protein>
<dbReference type="InterPro" id="IPR013783">
    <property type="entry name" value="Ig-like_fold"/>
</dbReference>
<keyword evidence="4" id="KW-0732">Signal</keyword>
<proteinExistence type="predicted"/>
<keyword evidence="3" id="KW-0472">Membrane</keyword>
<dbReference type="InterPro" id="IPR013106">
    <property type="entry name" value="Ig_V-set"/>
</dbReference>
<comment type="subcellular location">
    <subcellularLocation>
        <location evidence="1">Membrane</location>
    </subcellularLocation>
</comment>
<reference evidence="6 7" key="1">
    <citation type="submission" date="2019-07" db="EMBL/GenBank/DDBJ databases">
        <title>Chromosome genome assembly for large yellow croaker.</title>
        <authorList>
            <person name="Xiao S."/>
        </authorList>
    </citation>
    <scope>NUCLEOTIDE SEQUENCE [LARGE SCALE GENOMIC DNA]</scope>
    <source>
        <strain evidence="6">JMULYC20181020</strain>
        <tissue evidence="6">Muscle</tissue>
    </source>
</reference>
<dbReference type="SMART" id="SM00409">
    <property type="entry name" value="IG"/>
    <property type="match status" value="1"/>
</dbReference>